<accession>A0AAW6LWI8</accession>
<dbReference type="Gene3D" id="3.40.50.1820">
    <property type="entry name" value="alpha/beta hydrolase"/>
    <property type="match status" value="1"/>
</dbReference>
<dbReference type="GO" id="GO:0046464">
    <property type="term" value="P:acylglycerol catabolic process"/>
    <property type="evidence" value="ECO:0007669"/>
    <property type="project" value="TreeGrafter"/>
</dbReference>
<dbReference type="InterPro" id="IPR050266">
    <property type="entry name" value="AB_hydrolase_sf"/>
</dbReference>
<dbReference type="PANTHER" id="PTHR43798:SF5">
    <property type="entry name" value="MONOACYLGLYCEROL LIPASE ABHD6"/>
    <property type="match status" value="1"/>
</dbReference>
<dbReference type="GO" id="GO:0016020">
    <property type="term" value="C:membrane"/>
    <property type="evidence" value="ECO:0007669"/>
    <property type="project" value="TreeGrafter"/>
</dbReference>
<comment type="caution">
    <text evidence="2">The sequence shown here is derived from an EMBL/GenBank/DDBJ whole genome shotgun (WGS) entry which is preliminary data.</text>
</comment>
<feature type="domain" description="AB hydrolase-1" evidence="1">
    <location>
        <begin position="32"/>
        <end position="272"/>
    </location>
</feature>
<dbReference type="InterPro" id="IPR000639">
    <property type="entry name" value="Epox_hydrolase-like"/>
</dbReference>
<sequence length="282" mass="30727">MSESITFESTYRLIDTPDYRIQVNEAGDGHPIFMIHGTGPGATGWSNFEASIRELSSSFHCIAVTMPGWGDSSPQSVQTGRDQGRAMLQLMDAMGIDRAAFVGNSMGGGIGMIMAAQYPSRVSHLITMGAGIYGVNVLTPTALSDGMKTIFDTYKDPSPENFLRLVEVMCYDPAFATIELAEERSRAALRNPEHLTNWLDIMNAGIGGTGFLEAAAKMPASEIPALVIHGRDDRTVHFESSLRALATIPNSRLVLLNRCGHWAQLEHAREFNGLVSHFLEAH</sequence>
<dbReference type="Proteomes" id="UP001217325">
    <property type="component" value="Unassembled WGS sequence"/>
</dbReference>
<gene>
    <name evidence="2" type="ORF">PXH69_30470</name>
</gene>
<dbReference type="EMBL" id="JARDXE010000026">
    <property type="protein sequence ID" value="MDE8649305.1"/>
    <property type="molecule type" value="Genomic_DNA"/>
</dbReference>
<evidence type="ECO:0000259" key="1">
    <source>
        <dbReference type="Pfam" id="PF12697"/>
    </source>
</evidence>
<dbReference type="InterPro" id="IPR029058">
    <property type="entry name" value="AB_hydrolase_fold"/>
</dbReference>
<dbReference type="GO" id="GO:0047372">
    <property type="term" value="F:monoacylglycerol lipase activity"/>
    <property type="evidence" value="ECO:0007669"/>
    <property type="project" value="TreeGrafter"/>
</dbReference>
<evidence type="ECO:0000313" key="3">
    <source>
        <dbReference type="Proteomes" id="UP001217325"/>
    </source>
</evidence>
<dbReference type="PRINTS" id="PR00412">
    <property type="entry name" value="EPOXHYDRLASE"/>
</dbReference>
<name>A0AAW6LWI8_RHOSG</name>
<dbReference type="Pfam" id="PF12697">
    <property type="entry name" value="Abhydrolase_6"/>
    <property type="match status" value="1"/>
</dbReference>
<organism evidence="2 3">
    <name type="scientific">Rhodococcus qingshengii</name>
    <dbReference type="NCBI Taxonomy" id="334542"/>
    <lineage>
        <taxon>Bacteria</taxon>
        <taxon>Bacillati</taxon>
        <taxon>Actinomycetota</taxon>
        <taxon>Actinomycetes</taxon>
        <taxon>Mycobacteriales</taxon>
        <taxon>Nocardiaceae</taxon>
        <taxon>Rhodococcus</taxon>
        <taxon>Rhodococcus erythropolis group</taxon>
    </lineage>
</organism>
<dbReference type="SUPFAM" id="SSF53474">
    <property type="entry name" value="alpha/beta-Hydrolases"/>
    <property type="match status" value="1"/>
</dbReference>
<dbReference type="RefSeq" id="WP_275232829.1">
    <property type="nucleotide sequence ID" value="NZ_JARDXE010000026.1"/>
</dbReference>
<dbReference type="PRINTS" id="PR00111">
    <property type="entry name" value="ABHYDROLASE"/>
</dbReference>
<dbReference type="InterPro" id="IPR000073">
    <property type="entry name" value="AB_hydrolase_1"/>
</dbReference>
<dbReference type="AlphaFoldDB" id="A0AAW6LWI8"/>
<evidence type="ECO:0000313" key="2">
    <source>
        <dbReference type="EMBL" id="MDE8649305.1"/>
    </source>
</evidence>
<dbReference type="PANTHER" id="PTHR43798">
    <property type="entry name" value="MONOACYLGLYCEROL LIPASE"/>
    <property type="match status" value="1"/>
</dbReference>
<keyword evidence="2" id="KW-0378">Hydrolase</keyword>
<reference evidence="2" key="1">
    <citation type="submission" date="2023-02" db="EMBL/GenBank/DDBJ databases">
        <title>A novel hydrolase synthesized by Rhodococcus erythropolis HQ is responsible for the detoxification of Zearalenone.</title>
        <authorList>
            <person name="Hu J."/>
            <person name="Xu J."/>
        </authorList>
    </citation>
    <scope>NUCLEOTIDE SEQUENCE</scope>
    <source>
        <strain evidence="2">HQ</strain>
    </source>
</reference>
<protein>
    <submittedName>
        <fullName evidence="2">Alpha/beta hydrolase</fullName>
    </submittedName>
</protein>
<proteinExistence type="predicted"/>